<protein>
    <recommendedName>
        <fullName evidence="3">TatD DNase</fullName>
    </recommendedName>
</protein>
<dbReference type="Gene3D" id="3.20.20.140">
    <property type="entry name" value="Metal-dependent hydrolases"/>
    <property type="match status" value="1"/>
</dbReference>
<dbReference type="PANTHER" id="PTHR47345:SF1">
    <property type="entry name" value="CUT9-INTERACTING PROTEIN SCN1"/>
    <property type="match status" value="1"/>
</dbReference>
<accession>A0A367KW20</accession>
<dbReference type="Proteomes" id="UP000253551">
    <property type="component" value="Unassembled WGS sequence"/>
</dbReference>
<dbReference type="PANTHER" id="PTHR47345">
    <property type="entry name" value="CUT9-INTERACTING PROTEIN SCN1"/>
    <property type="match status" value="1"/>
</dbReference>
<name>A0A367KW20_RHIST</name>
<evidence type="ECO:0000313" key="1">
    <source>
        <dbReference type="EMBL" id="RCI06385.1"/>
    </source>
</evidence>
<dbReference type="STRING" id="4846.A0A367KW20"/>
<dbReference type="EMBL" id="PJQM01000166">
    <property type="protein sequence ID" value="RCI06385.1"/>
    <property type="molecule type" value="Genomic_DNA"/>
</dbReference>
<evidence type="ECO:0000313" key="2">
    <source>
        <dbReference type="Proteomes" id="UP000253551"/>
    </source>
</evidence>
<dbReference type="OrthoDB" id="413993at2759"/>
<keyword evidence="2" id="KW-1185">Reference proteome</keyword>
<dbReference type="InterPro" id="IPR053044">
    <property type="entry name" value="Metallo-hydrolase/TatD-type"/>
</dbReference>
<dbReference type="InterPro" id="IPR032466">
    <property type="entry name" value="Metal_Hydrolase"/>
</dbReference>
<dbReference type="GO" id="GO:0016788">
    <property type="term" value="F:hydrolase activity, acting on ester bonds"/>
    <property type="evidence" value="ECO:0007669"/>
    <property type="project" value="InterPro"/>
</dbReference>
<gene>
    <name evidence="1" type="ORF">CU098_013734</name>
</gene>
<dbReference type="SUPFAM" id="SSF51556">
    <property type="entry name" value="Metallo-dependent hydrolases"/>
    <property type="match status" value="1"/>
</dbReference>
<evidence type="ECO:0008006" key="3">
    <source>
        <dbReference type="Google" id="ProtNLM"/>
    </source>
</evidence>
<reference evidence="1 2" key="1">
    <citation type="journal article" date="2018" name="G3 (Bethesda)">
        <title>Phylogenetic and Phylogenomic Definition of Rhizopus Species.</title>
        <authorList>
            <person name="Gryganskyi A.P."/>
            <person name="Golan J."/>
            <person name="Dolatabadi S."/>
            <person name="Mondo S."/>
            <person name="Robb S."/>
            <person name="Idnurm A."/>
            <person name="Muszewska A."/>
            <person name="Steczkiewicz K."/>
            <person name="Masonjones S."/>
            <person name="Liao H.L."/>
            <person name="Gajdeczka M.T."/>
            <person name="Anike F."/>
            <person name="Vuek A."/>
            <person name="Anishchenko I.M."/>
            <person name="Voigt K."/>
            <person name="de Hoog G.S."/>
            <person name="Smith M.E."/>
            <person name="Heitman J."/>
            <person name="Vilgalys R."/>
            <person name="Stajich J.E."/>
        </authorList>
    </citation>
    <scope>NUCLEOTIDE SEQUENCE [LARGE SCALE GENOMIC DNA]</scope>
    <source>
        <strain evidence="1 2">LSU 92-RS-03</strain>
    </source>
</reference>
<dbReference type="Pfam" id="PF01026">
    <property type="entry name" value="TatD_DNase"/>
    <property type="match status" value="1"/>
</dbReference>
<organism evidence="1 2">
    <name type="scientific">Rhizopus stolonifer</name>
    <name type="common">Rhizopus nigricans</name>
    <dbReference type="NCBI Taxonomy" id="4846"/>
    <lineage>
        <taxon>Eukaryota</taxon>
        <taxon>Fungi</taxon>
        <taxon>Fungi incertae sedis</taxon>
        <taxon>Mucoromycota</taxon>
        <taxon>Mucoromycotina</taxon>
        <taxon>Mucoromycetes</taxon>
        <taxon>Mucorales</taxon>
        <taxon>Mucorineae</taxon>
        <taxon>Rhizopodaceae</taxon>
        <taxon>Rhizopus</taxon>
    </lineage>
</organism>
<dbReference type="InterPro" id="IPR001130">
    <property type="entry name" value="TatD-like"/>
</dbReference>
<comment type="caution">
    <text evidence="1">The sequence shown here is derived from an EMBL/GenBank/DDBJ whole genome shotgun (WGS) entry which is preliminary data.</text>
</comment>
<dbReference type="AlphaFoldDB" id="A0A367KW20"/>
<sequence length="343" mass="39321">MCESTETDFSNHGVPATKEPFNENLFENICDSHCHPHDDNENLSMISQLKTGHITIMGVRQDDWDRVSDVAKECNKTTENKCIPSFGIHPWFCFRLMIKDQTQEAHYKDVLKCPDESELNKMIQDLEKPFTYDVWYQNLRQKLLDHPNALVGEIGVDRSAKLLPGGAIEWHGVKQTNVQCSIEHQLKIFEIQSNLARELNRGVSVHCVQGQGHLYNYLKEQSGKYSNRKLKKLNKPFSPLRLCLHSYGGSPATIKQFVQLAGFKVYISFSVVINARLLPANKLVELIKSVPDDRLLIESDINTPRGLDACMVEIVRIIAETRQWSMEKVIQTTYNNWMEFVGI</sequence>
<proteinExistence type="predicted"/>